<keyword evidence="5" id="KW-0418">Kinase</keyword>
<evidence type="ECO:0000256" key="2">
    <source>
        <dbReference type="ARBA" id="ARBA00022857"/>
    </source>
</evidence>
<evidence type="ECO:0000259" key="4">
    <source>
        <dbReference type="Pfam" id="PF00742"/>
    </source>
</evidence>
<reference evidence="5 6" key="1">
    <citation type="journal article" date="2018" name="PLoS Genet.">
        <title>Population sequencing reveals clonal diversity and ancestral inbreeding in the grapevine cultivar Chardonnay.</title>
        <authorList>
            <person name="Roach M.J."/>
            <person name="Johnson D.L."/>
            <person name="Bohlmann J."/>
            <person name="van Vuuren H.J."/>
            <person name="Jones S.J."/>
            <person name="Pretorius I.S."/>
            <person name="Schmidt S.A."/>
            <person name="Borneman A.R."/>
        </authorList>
    </citation>
    <scope>NUCLEOTIDE SEQUENCE [LARGE SCALE GENOMIC DNA]</scope>
    <source>
        <strain evidence="6">cv. Chardonnay</strain>
        <tissue evidence="5">Leaf</tissue>
    </source>
</reference>
<dbReference type="Pfam" id="PF00742">
    <property type="entry name" value="Homoserine_dh"/>
    <property type="match status" value="1"/>
</dbReference>
<keyword evidence="2" id="KW-0521">NADP</keyword>
<dbReference type="GO" id="GO:0009088">
    <property type="term" value="P:threonine biosynthetic process"/>
    <property type="evidence" value="ECO:0007669"/>
    <property type="project" value="UniProtKB-UniPathway"/>
</dbReference>
<evidence type="ECO:0000256" key="1">
    <source>
        <dbReference type="ARBA" id="ARBA00013213"/>
    </source>
</evidence>
<accession>A0A438GGJ5</accession>
<dbReference type="EC" id="1.1.1.3" evidence="1"/>
<organism evidence="5 6">
    <name type="scientific">Vitis vinifera</name>
    <name type="common">Grape</name>
    <dbReference type="NCBI Taxonomy" id="29760"/>
    <lineage>
        <taxon>Eukaryota</taxon>
        <taxon>Viridiplantae</taxon>
        <taxon>Streptophyta</taxon>
        <taxon>Embryophyta</taxon>
        <taxon>Tracheophyta</taxon>
        <taxon>Spermatophyta</taxon>
        <taxon>Magnoliopsida</taxon>
        <taxon>eudicotyledons</taxon>
        <taxon>Gunneridae</taxon>
        <taxon>Pentapetalae</taxon>
        <taxon>rosids</taxon>
        <taxon>Vitales</taxon>
        <taxon>Vitaceae</taxon>
        <taxon>Viteae</taxon>
        <taxon>Vitis</taxon>
    </lineage>
</organism>
<dbReference type="InterPro" id="IPR011147">
    <property type="entry name" value="Bifunc_Aspkin/hSer_DH"/>
</dbReference>
<dbReference type="UniPathway" id="UPA00050">
    <property type="reaction ID" value="UER00063"/>
</dbReference>
<sequence length="330" mass="35891">MCVSVPVQLDGLDIIFWDLHLVSMTENSIHEWQGVRLRVVGVSDSKSLLLASDVFTRELDDTFLNEVSRVKLGGSSLKTLSSFVNECQVFANSEATRTVIDTATRLSKSTGLVVVDCSASSETMGVLNQAVDLGCCIVLANKKPLTAAMDDYDKLVAHPRRIRYESTGLVNGLSTTGCLQIKKWTNCSSECFQFLLEDATISNDSVTYISTFVGAGLPVIASLNRILSSGDPIRCIVACLSGTLGYVMSEVEGGKPFSQVVKDAKSLGYTEPAYAKALGLLDKTTNQAMTLTFEEAFDFQMKLVGKEGIEIGDLDKTKKKDFTENKLEED</sequence>
<name>A0A438GGJ5_VITVI</name>
<dbReference type="AlphaFoldDB" id="A0A438GGJ5"/>
<dbReference type="SUPFAM" id="SSF55347">
    <property type="entry name" value="Glyceraldehyde-3-phosphate dehydrogenase-like, C-terminal domain"/>
    <property type="match status" value="1"/>
</dbReference>
<dbReference type="Gene3D" id="3.40.50.720">
    <property type="entry name" value="NAD(P)-binding Rossmann-like Domain"/>
    <property type="match status" value="2"/>
</dbReference>
<dbReference type="EMBL" id="QGNW01000440">
    <property type="protein sequence ID" value="RVW71322.1"/>
    <property type="molecule type" value="Genomic_DNA"/>
</dbReference>
<feature type="domain" description="Homoserine dehydrogenase catalytic" evidence="4">
    <location>
        <begin position="218"/>
        <end position="310"/>
    </location>
</feature>
<dbReference type="GO" id="GO:0016301">
    <property type="term" value="F:kinase activity"/>
    <property type="evidence" value="ECO:0007669"/>
    <property type="project" value="UniProtKB-KW"/>
</dbReference>
<dbReference type="SUPFAM" id="SSF51735">
    <property type="entry name" value="NAD(P)-binding Rossmann-fold domains"/>
    <property type="match status" value="1"/>
</dbReference>
<proteinExistence type="predicted"/>
<dbReference type="Gene3D" id="3.30.360.10">
    <property type="entry name" value="Dihydrodipicolinate Reductase, domain 2"/>
    <property type="match status" value="1"/>
</dbReference>
<evidence type="ECO:0000313" key="5">
    <source>
        <dbReference type="EMBL" id="RVW71322.1"/>
    </source>
</evidence>
<keyword evidence="5" id="KW-0808">Transferase</keyword>
<gene>
    <name evidence="5" type="primary">AKHSDH1_2</name>
    <name evidence="5" type="ORF">CK203_059949</name>
</gene>
<dbReference type="Proteomes" id="UP000288805">
    <property type="component" value="Unassembled WGS sequence"/>
</dbReference>
<evidence type="ECO:0000256" key="3">
    <source>
        <dbReference type="ARBA" id="ARBA00023002"/>
    </source>
</evidence>
<comment type="caution">
    <text evidence="5">The sequence shown here is derived from an EMBL/GenBank/DDBJ whole genome shotgun (WGS) entry which is preliminary data.</text>
</comment>
<dbReference type="PANTHER" id="PTHR43070:SF3">
    <property type="entry name" value="HOMOSERINE DEHYDROGENASE"/>
    <property type="match status" value="1"/>
</dbReference>
<dbReference type="GO" id="GO:0004412">
    <property type="term" value="F:homoserine dehydrogenase activity"/>
    <property type="evidence" value="ECO:0007669"/>
    <property type="project" value="UniProtKB-EC"/>
</dbReference>
<keyword evidence="3" id="KW-0560">Oxidoreductase</keyword>
<dbReference type="InterPro" id="IPR001342">
    <property type="entry name" value="HDH_cat"/>
</dbReference>
<dbReference type="UniPathway" id="UPA00051">
    <property type="reaction ID" value="UER00465"/>
</dbReference>
<dbReference type="InterPro" id="IPR036291">
    <property type="entry name" value="NAD(P)-bd_dom_sf"/>
</dbReference>
<evidence type="ECO:0000313" key="6">
    <source>
        <dbReference type="Proteomes" id="UP000288805"/>
    </source>
</evidence>
<protein>
    <recommendedName>
        <fullName evidence="1">homoserine dehydrogenase</fullName>
        <ecNumber evidence="1">1.1.1.3</ecNumber>
    </recommendedName>
</protein>
<dbReference type="PANTHER" id="PTHR43070">
    <property type="match status" value="1"/>
</dbReference>